<organism evidence="1">
    <name type="scientific">Anisakis simplex</name>
    <name type="common">Herring worm</name>
    <dbReference type="NCBI Taxonomy" id="6269"/>
    <lineage>
        <taxon>Eukaryota</taxon>
        <taxon>Metazoa</taxon>
        <taxon>Ecdysozoa</taxon>
        <taxon>Nematoda</taxon>
        <taxon>Chromadorea</taxon>
        <taxon>Rhabditida</taxon>
        <taxon>Spirurina</taxon>
        <taxon>Ascaridomorpha</taxon>
        <taxon>Ascaridoidea</taxon>
        <taxon>Anisakidae</taxon>
        <taxon>Anisakis</taxon>
        <taxon>Anisakis simplex complex</taxon>
    </lineage>
</organism>
<reference evidence="1" key="1">
    <citation type="submission" date="2017-02" db="UniProtKB">
        <authorList>
            <consortium name="WormBaseParasite"/>
        </authorList>
    </citation>
    <scope>IDENTIFICATION</scope>
</reference>
<protein>
    <submittedName>
        <fullName evidence="1">Glycoprotein B</fullName>
    </submittedName>
</protein>
<proteinExistence type="predicted"/>
<sequence length="66" mass="7721">LQIVITESSADRYHRVICRSSSSADFFTHRNETTFFKASSRTTHYSFHSSVDDVHSELMERVNWIP</sequence>
<name>A0A0M3KJA1_ANISI</name>
<dbReference type="WBParaSite" id="ASIM_0002107301-mRNA-1">
    <property type="protein sequence ID" value="ASIM_0002107301-mRNA-1"/>
    <property type="gene ID" value="ASIM_0002107301"/>
</dbReference>
<accession>A0A0M3KJA1</accession>
<evidence type="ECO:0000313" key="1">
    <source>
        <dbReference type="WBParaSite" id="ASIM_0002107301-mRNA-1"/>
    </source>
</evidence>
<dbReference type="AlphaFoldDB" id="A0A0M3KJA1"/>